<organism evidence="1">
    <name type="scientific">Anguilla anguilla</name>
    <name type="common">European freshwater eel</name>
    <name type="synonym">Muraena anguilla</name>
    <dbReference type="NCBI Taxonomy" id="7936"/>
    <lineage>
        <taxon>Eukaryota</taxon>
        <taxon>Metazoa</taxon>
        <taxon>Chordata</taxon>
        <taxon>Craniata</taxon>
        <taxon>Vertebrata</taxon>
        <taxon>Euteleostomi</taxon>
        <taxon>Actinopterygii</taxon>
        <taxon>Neopterygii</taxon>
        <taxon>Teleostei</taxon>
        <taxon>Anguilliformes</taxon>
        <taxon>Anguillidae</taxon>
        <taxon>Anguilla</taxon>
    </lineage>
</organism>
<proteinExistence type="predicted"/>
<dbReference type="EMBL" id="GBXM01011851">
    <property type="protein sequence ID" value="JAH96726.1"/>
    <property type="molecule type" value="Transcribed_RNA"/>
</dbReference>
<name>A0A0E9X2P4_ANGAN</name>
<dbReference type="AlphaFoldDB" id="A0A0E9X2P4"/>
<accession>A0A0E9X2P4</accession>
<reference evidence="1" key="2">
    <citation type="journal article" date="2015" name="Fish Shellfish Immunol.">
        <title>Early steps in the European eel (Anguilla anguilla)-Vibrio vulnificus interaction in the gills: Role of the RtxA13 toxin.</title>
        <authorList>
            <person name="Callol A."/>
            <person name="Pajuelo D."/>
            <person name="Ebbesson L."/>
            <person name="Teles M."/>
            <person name="MacKenzie S."/>
            <person name="Amaro C."/>
        </authorList>
    </citation>
    <scope>NUCLEOTIDE SEQUENCE</scope>
</reference>
<reference evidence="1" key="1">
    <citation type="submission" date="2014-11" db="EMBL/GenBank/DDBJ databases">
        <authorList>
            <person name="Amaro Gonzalez C."/>
        </authorList>
    </citation>
    <scope>NUCLEOTIDE SEQUENCE</scope>
</reference>
<evidence type="ECO:0000313" key="1">
    <source>
        <dbReference type="EMBL" id="JAH96726.1"/>
    </source>
</evidence>
<sequence length="61" mass="6862">MKPDYQGLSFKSNFRSTCTAHTELMINYFCEHSRGGPCPLQIPSCALPTADNNPEYINSTY</sequence>
<protein>
    <submittedName>
        <fullName evidence="1">Uncharacterized protein</fullName>
    </submittedName>
</protein>